<proteinExistence type="predicted"/>
<dbReference type="AlphaFoldDB" id="A0A6C0D918"/>
<keyword evidence="1" id="KW-0812">Transmembrane</keyword>
<keyword evidence="1" id="KW-0472">Membrane</keyword>
<reference evidence="2" key="1">
    <citation type="journal article" date="2020" name="Nature">
        <title>Giant virus diversity and host interactions through global metagenomics.</title>
        <authorList>
            <person name="Schulz F."/>
            <person name="Roux S."/>
            <person name="Paez-Espino D."/>
            <person name="Jungbluth S."/>
            <person name="Walsh D.A."/>
            <person name="Denef V.J."/>
            <person name="McMahon K.D."/>
            <person name="Konstantinidis K.T."/>
            <person name="Eloe-Fadrosh E.A."/>
            <person name="Kyrpides N.C."/>
            <person name="Woyke T."/>
        </authorList>
    </citation>
    <scope>NUCLEOTIDE SEQUENCE</scope>
    <source>
        <strain evidence="2">GVMAG-M-3300023174-130</strain>
    </source>
</reference>
<sequence>MKIDMNNIYNFYVNICLYALFFINTLLTFFVVFIIIKYCHDKCCNKCETLDNIPLNRSYKNRRYSYVTIPETQPIINQIDTVVNYA</sequence>
<feature type="transmembrane region" description="Helical" evidence="1">
    <location>
        <begin position="12"/>
        <end position="36"/>
    </location>
</feature>
<organism evidence="2">
    <name type="scientific">viral metagenome</name>
    <dbReference type="NCBI Taxonomy" id="1070528"/>
    <lineage>
        <taxon>unclassified sequences</taxon>
        <taxon>metagenomes</taxon>
        <taxon>organismal metagenomes</taxon>
    </lineage>
</organism>
<evidence type="ECO:0000313" key="2">
    <source>
        <dbReference type="EMBL" id="QHT12961.1"/>
    </source>
</evidence>
<keyword evidence="1" id="KW-1133">Transmembrane helix</keyword>
<dbReference type="EMBL" id="MN739554">
    <property type="protein sequence ID" value="QHT12961.1"/>
    <property type="molecule type" value="Genomic_DNA"/>
</dbReference>
<name>A0A6C0D918_9ZZZZ</name>
<evidence type="ECO:0000256" key="1">
    <source>
        <dbReference type="SAM" id="Phobius"/>
    </source>
</evidence>
<protein>
    <submittedName>
        <fullName evidence="2">Uncharacterized protein</fullName>
    </submittedName>
</protein>
<accession>A0A6C0D918</accession>